<feature type="domain" description="GST N-terminal" evidence="4">
    <location>
        <begin position="1"/>
        <end position="80"/>
    </location>
</feature>
<dbReference type="GO" id="GO:0016740">
    <property type="term" value="F:transferase activity"/>
    <property type="evidence" value="ECO:0007669"/>
    <property type="project" value="UniProtKB-KW"/>
</dbReference>
<dbReference type="SUPFAM" id="SSF47616">
    <property type="entry name" value="GST C-terminal domain-like"/>
    <property type="match status" value="1"/>
</dbReference>
<proteinExistence type="inferred from homology"/>
<keyword evidence="7" id="KW-1185">Reference proteome</keyword>
<dbReference type="Pfam" id="PF00043">
    <property type="entry name" value="GST_C"/>
    <property type="match status" value="1"/>
</dbReference>
<dbReference type="InterPro" id="IPR004045">
    <property type="entry name" value="Glutathione_S-Trfase_N"/>
</dbReference>
<name>A0A931MWJ1_9HYPH</name>
<feature type="domain" description="GST C-terminal" evidence="5">
    <location>
        <begin position="85"/>
        <end position="205"/>
    </location>
</feature>
<dbReference type="Pfam" id="PF02798">
    <property type="entry name" value="GST_N"/>
    <property type="match status" value="1"/>
</dbReference>
<dbReference type="InterPro" id="IPR010987">
    <property type="entry name" value="Glutathione-S-Trfase_C-like"/>
</dbReference>
<reference evidence="6" key="1">
    <citation type="submission" date="2020-12" db="EMBL/GenBank/DDBJ databases">
        <title>Methylobrevis albus sp. nov., isolated from fresh water lack sediment.</title>
        <authorList>
            <person name="Zou Q."/>
        </authorList>
    </citation>
    <scope>NUCLEOTIDE SEQUENCE</scope>
    <source>
        <strain evidence="6">L22</strain>
    </source>
</reference>
<dbReference type="SUPFAM" id="SSF52833">
    <property type="entry name" value="Thioredoxin-like"/>
    <property type="match status" value="1"/>
</dbReference>
<dbReference type="EMBL" id="JADZLT010000041">
    <property type="protein sequence ID" value="MBH0237128.1"/>
    <property type="molecule type" value="Genomic_DNA"/>
</dbReference>
<dbReference type="Proteomes" id="UP000631694">
    <property type="component" value="Unassembled WGS sequence"/>
</dbReference>
<evidence type="ECO:0000256" key="3">
    <source>
        <dbReference type="RuleBase" id="RU003494"/>
    </source>
</evidence>
<dbReference type="CDD" id="cd03180">
    <property type="entry name" value="GST_C_2"/>
    <property type="match status" value="1"/>
</dbReference>
<accession>A0A931MWJ1</accession>
<dbReference type="PANTHER" id="PTHR44051">
    <property type="entry name" value="GLUTATHIONE S-TRANSFERASE-RELATED"/>
    <property type="match status" value="1"/>
</dbReference>
<evidence type="ECO:0000313" key="7">
    <source>
        <dbReference type="Proteomes" id="UP000631694"/>
    </source>
</evidence>
<evidence type="ECO:0000259" key="5">
    <source>
        <dbReference type="PROSITE" id="PS50405"/>
    </source>
</evidence>
<dbReference type="CDD" id="cd03047">
    <property type="entry name" value="GST_N_2"/>
    <property type="match status" value="1"/>
</dbReference>
<comment type="similarity">
    <text evidence="1 3">Belongs to the GST superfamily.</text>
</comment>
<dbReference type="AlphaFoldDB" id="A0A931MWJ1"/>
<organism evidence="6 7">
    <name type="scientific">Methylobrevis albus</name>
    <dbReference type="NCBI Taxonomy" id="2793297"/>
    <lineage>
        <taxon>Bacteria</taxon>
        <taxon>Pseudomonadati</taxon>
        <taxon>Pseudomonadota</taxon>
        <taxon>Alphaproteobacteria</taxon>
        <taxon>Hyphomicrobiales</taxon>
        <taxon>Pleomorphomonadaceae</taxon>
        <taxon>Methylobrevis</taxon>
    </lineage>
</organism>
<protein>
    <submittedName>
        <fullName evidence="6">Glutathione S-transferase</fullName>
    </submittedName>
</protein>
<dbReference type="PROSITE" id="PS50405">
    <property type="entry name" value="GST_CTER"/>
    <property type="match status" value="1"/>
</dbReference>
<sequence length="205" mass="22497">MKIWGRINSTNVRKALWAAEEAGVAYDHESAGGAFGIVDSPAFRAMNPNGLVPVLEDDGLVLWESNAVTRYLAARYAPGTLYPEDPATRAVGDKWMDWTVTTIAPALRPLFWGLLRTPPAERDLAAIDAARLQMAKLLAMPDAALQDAPYLSGESFAMGDIPLGCVAYAWFELPIERPDLPHLAAWYERLKTRPAFVKAVMTPLT</sequence>
<dbReference type="Gene3D" id="1.20.1050.10">
    <property type="match status" value="1"/>
</dbReference>
<dbReference type="RefSeq" id="WP_197310230.1">
    <property type="nucleotide sequence ID" value="NZ_JADZLT010000041.1"/>
</dbReference>
<evidence type="ECO:0000259" key="4">
    <source>
        <dbReference type="PROSITE" id="PS50404"/>
    </source>
</evidence>
<dbReference type="InterPro" id="IPR036282">
    <property type="entry name" value="Glutathione-S-Trfase_C_sf"/>
</dbReference>
<dbReference type="SFLD" id="SFLDG00358">
    <property type="entry name" value="Main_(cytGST)"/>
    <property type="match status" value="1"/>
</dbReference>
<evidence type="ECO:0000313" key="6">
    <source>
        <dbReference type="EMBL" id="MBH0237128.1"/>
    </source>
</evidence>
<evidence type="ECO:0000256" key="2">
    <source>
        <dbReference type="ARBA" id="ARBA00022679"/>
    </source>
</evidence>
<dbReference type="InterPro" id="IPR036249">
    <property type="entry name" value="Thioredoxin-like_sf"/>
</dbReference>
<dbReference type="PROSITE" id="PS50404">
    <property type="entry name" value="GST_NTER"/>
    <property type="match status" value="1"/>
</dbReference>
<dbReference type="InterPro" id="IPR004046">
    <property type="entry name" value="GST_C"/>
</dbReference>
<dbReference type="InterPro" id="IPR040079">
    <property type="entry name" value="Glutathione_S-Trfase"/>
</dbReference>
<dbReference type="FunFam" id="3.40.30.10:FF:000039">
    <property type="entry name" value="Glutathione S-transferase domain"/>
    <property type="match status" value="1"/>
</dbReference>
<dbReference type="SFLD" id="SFLDG01150">
    <property type="entry name" value="Main.1:_Beta-like"/>
    <property type="match status" value="1"/>
</dbReference>
<evidence type="ECO:0000256" key="1">
    <source>
        <dbReference type="ARBA" id="ARBA00007409"/>
    </source>
</evidence>
<gene>
    <name evidence="6" type="ORF">I5731_04785</name>
</gene>
<dbReference type="PANTHER" id="PTHR44051:SF19">
    <property type="entry name" value="DISULFIDE-BOND OXIDOREDUCTASE YFCG"/>
    <property type="match status" value="1"/>
</dbReference>
<comment type="caution">
    <text evidence="6">The sequence shown here is derived from an EMBL/GenBank/DDBJ whole genome shotgun (WGS) entry which is preliminary data.</text>
</comment>
<keyword evidence="2" id="KW-0808">Transferase</keyword>
<dbReference type="Gene3D" id="3.40.30.10">
    <property type="entry name" value="Glutaredoxin"/>
    <property type="match status" value="1"/>
</dbReference>
<dbReference type="SFLD" id="SFLDS00019">
    <property type="entry name" value="Glutathione_Transferase_(cytos"/>
    <property type="match status" value="1"/>
</dbReference>